<dbReference type="InterPro" id="IPR050950">
    <property type="entry name" value="HTH-type_LysR_regulators"/>
</dbReference>
<protein>
    <submittedName>
        <fullName evidence="6">LysR family transcriptional regulator</fullName>
    </submittedName>
</protein>
<name>A0A853H3N5_9BURK</name>
<evidence type="ECO:0000259" key="5">
    <source>
        <dbReference type="PROSITE" id="PS50931"/>
    </source>
</evidence>
<evidence type="ECO:0000256" key="1">
    <source>
        <dbReference type="ARBA" id="ARBA00009437"/>
    </source>
</evidence>
<dbReference type="Pfam" id="PF03466">
    <property type="entry name" value="LysR_substrate"/>
    <property type="match status" value="1"/>
</dbReference>
<keyword evidence="3" id="KW-0238">DNA-binding</keyword>
<dbReference type="PRINTS" id="PR00039">
    <property type="entry name" value="HTHLYSR"/>
</dbReference>
<dbReference type="InterPro" id="IPR005119">
    <property type="entry name" value="LysR_subst-bd"/>
</dbReference>
<dbReference type="InterPro" id="IPR036388">
    <property type="entry name" value="WH-like_DNA-bd_sf"/>
</dbReference>
<comment type="caution">
    <text evidence="6">The sequence shown here is derived from an EMBL/GenBank/DDBJ whole genome shotgun (WGS) entry which is preliminary data.</text>
</comment>
<reference evidence="6 7" key="1">
    <citation type="submission" date="2020-07" db="EMBL/GenBank/DDBJ databases">
        <title>Taxonomic revisions and descriptions of new bacterial species based on genomic comparisons in the high-G+C-content subgroup of the family Alcaligenaceae.</title>
        <authorList>
            <person name="Szabo A."/>
            <person name="Felfoldi T."/>
        </authorList>
    </citation>
    <scope>NUCLEOTIDE SEQUENCE [LARGE SCALE GENOMIC DNA]</scope>
    <source>
        <strain evidence="6 7">DSM 25667</strain>
    </source>
</reference>
<evidence type="ECO:0000256" key="3">
    <source>
        <dbReference type="ARBA" id="ARBA00023125"/>
    </source>
</evidence>
<dbReference type="InterPro" id="IPR000847">
    <property type="entry name" value="LysR_HTH_N"/>
</dbReference>
<dbReference type="Proteomes" id="UP000554144">
    <property type="component" value="Unassembled WGS sequence"/>
</dbReference>
<dbReference type="Gene3D" id="3.40.190.290">
    <property type="match status" value="1"/>
</dbReference>
<evidence type="ECO:0000256" key="2">
    <source>
        <dbReference type="ARBA" id="ARBA00023015"/>
    </source>
</evidence>
<dbReference type="InterPro" id="IPR036390">
    <property type="entry name" value="WH_DNA-bd_sf"/>
</dbReference>
<accession>A0A853H3N5</accession>
<dbReference type="Gene3D" id="1.10.10.10">
    <property type="entry name" value="Winged helix-like DNA-binding domain superfamily/Winged helix DNA-binding domain"/>
    <property type="match status" value="1"/>
</dbReference>
<dbReference type="AlphaFoldDB" id="A0A853H3N5"/>
<dbReference type="OrthoDB" id="8806341at2"/>
<dbReference type="GO" id="GO:0003700">
    <property type="term" value="F:DNA-binding transcription factor activity"/>
    <property type="evidence" value="ECO:0007669"/>
    <property type="project" value="InterPro"/>
</dbReference>
<evidence type="ECO:0000313" key="6">
    <source>
        <dbReference type="EMBL" id="NYT86842.1"/>
    </source>
</evidence>
<dbReference type="SUPFAM" id="SSF53850">
    <property type="entry name" value="Periplasmic binding protein-like II"/>
    <property type="match status" value="1"/>
</dbReference>
<keyword evidence="2" id="KW-0805">Transcription regulation</keyword>
<dbReference type="GO" id="GO:0005829">
    <property type="term" value="C:cytosol"/>
    <property type="evidence" value="ECO:0007669"/>
    <property type="project" value="TreeGrafter"/>
</dbReference>
<dbReference type="PANTHER" id="PTHR30419">
    <property type="entry name" value="HTH-TYPE TRANSCRIPTIONAL REGULATOR YBHD"/>
    <property type="match status" value="1"/>
</dbReference>
<dbReference type="PANTHER" id="PTHR30419:SF8">
    <property type="entry name" value="NITROGEN ASSIMILATION TRANSCRIPTIONAL ACTIVATOR-RELATED"/>
    <property type="match status" value="1"/>
</dbReference>
<dbReference type="GO" id="GO:0003677">
    <property type="term" value="F:DNA binding"/>
    <property type="evidence" value="ECO:0007669"/>
    <property type="project" value="UniProtKB-KW"/>
</dbReference>
<dbReference type="EMBL" id="JACCEV010000005">
    <property type="protein sequence ID" value="NYT86842.1"/>
    <property type="molecule type" value="Genomic_DNA"/>
</dbReference>
<keyword evidence="4" id="KW-0804">Transcription</keyword>
<evidence type="ECO:0000256" key="4">
    <source>
        <dbReference type="ARBA" id="ARBA00023163"/>
    </source>
</evidence>
<dbReference type="PROSITE" id="PS50931">
    <property type="entry name" value="HTH_LYSR"/>
    <property type="match status" value="1"/>
</dbReference>
<keyword evidence="7" id="KW-1185">Reference proteome</keyword>
<feature type="domain" description="HTH lysR-type" evidence="5">
    <location>
        <begin position="17"/>
        <end position="74"/>
    </location>
</feature>
<evidence type="ECO:0000313" key="7">
    <source>
        <dbReference type="Proteomes" id="UP000554144"/>
    </source>
</evidence>
<dbReference type="SUPFAM" id="SSF46785">
    <property type="entry name" value="Winged helix' DNA-binding domain"/>
    <property type="match status" value="1"/>
</dbReference>
<proteinExistence type="inferred from homology"/>
<gene>
    <name evidence="6" type="ORF">H0A62_14655</name>
</gene>
<sequence length="322" mass="35376">MANFDPDEVIRKLTQRLKMRHCVLLLRIAQHGSLTRVAEDMATSQPAITKALAELESMFGAELFDRSVRGMAPTALGKIALAHARAMVHDLDHLARDMEAVAAGHTAHLYAGIIPFISGQIISSAIQSTTSAGDQRLLMTLREGDSHHLLDELRNHTLDLVVARASATLNIQDLDFEVLYTQQPRLISSRRLAAQLARRAPDWHQLAQLDWILGAVHTPEREQVSTVFLEAGITPPTPLVESYSTKLIGELIASNDEAISIVPADVAEELVRIAGVAIVPYSFNWTLPPIALFTRQRDQRRQAHVLLANALREAGRRIAGGG</sequence>
<organism evidence="6 7">
    <name type="scientific">Pollutimonas harenae</name>
    <dbReference type="NCBI Taxonomy" id="657015"/>
    <lineage>
        <taxon>Bacteria</taxon>
        <taxon>Pseudomonadati</taxon>
        <taxon>Pseudomonadota</taxon>
        <taxon>Betaproteobacteria</taxon>
        <taxon>Burkholderiales</taxon>
        <taxon>Alcaligenaceae</taxon>
        <taxon>Pollutimonas</taxon>
    </lineage>
</organism>
<dbReference type="Pfam" id="PF00126">
    <property type="entry name" value="HTH_1"/>
    <property type="match status" value="1"/>
</dbReference>
<comment type="similarity">
    <text evidence="1">Belongs to the LysR transcriptional regulatory family.</text>
</comment>